<protein>
    <submittedName>
        <fullName evidence="1">Uncharacterized protein</fullName>
    </submittedName>
</protein>
<dbReference type="Proteomes" id="UP000029273">
    <property type="component" value="Unassembled WGS sequence"/>
</dbReference>
<dbReference type="AlphaFoldDB" id="A0A1A6C5W9"/>
<evidence type="ECO:0000313" key="1">
    <source>
        <dbReference type="EMBL" id="OBS09954.1"/>
    </source>
</evidence>
<dbReference type="OrthoDB" id="8563902at2"/>
<name>A0A1A6C5W9_9GAMM</name>
<comment type="caution">
    <text evidence="1">The sequence shown here is derived from an EMBL/GenBank/DDBJ whole genome shotgun (WGS) entry which is preliminary data.</text>
</comment>
<dbReference type="RefSeq" id="WP_038089446.1">
    <property type="nucleotide sequence ID" value="NZ_JQSG02000002.1"/>
</dbReference>
<organism evidence="1 2">
    <name type="scientific">Acidihalobacter prosperus</name>
    <dbReference type="NCBI Taxonomy" id="160660"/>
    <lineage>
        <taxon>Bacteria</taxon>
        <taxon>Pseudomonadati</taxon>
        <taxon>Pseudomonadota</taxon>
        <taxon>Gammaproteobacteria</taxon>
        <taxon>Chromatiales</taxon>
        <taxon>Ectothiorhodospiraceae</taxon>
        <taxon>Acidihalobacter</taxon>
    </lineage>
</organism>
<accession>A0A1A6C5W9</accession>
<proteinExistence type="predicted"/>
<evidence type="ECO:0000313" key="2">
    <source>
        <dbReference type="Proteomes" id="UP000029273"/>
    </source>
</evidence>
<dbReference type="STRING" id="160660.BJI67_11145"/>
<keyword evidence="2" id="KW-1185">Reference proteome</keyword>
<sequence>MKPTFAELLDVTRPLPQGHGIDGIVQWHCFRHREDAAGFVPSIRLLGAQQLVGGRTEDSLGPLWWVGVRVDNLGRWGNLQAVNKHGASA</sequence>
<dbReference type="EMBL" id="JQSG02000002">
    <property type="protein sequence ID" value="OBS09954.1"/>
    <property type="molecule type" value="Genomic_DNA"/>
</dbReference>
<gene>
    <name evidence="1" type="ORF">Thpro_021004</name>
</gene>
<reference evidence="1 2" key="1">
    <citation type="journal article" date="2014" name="Genome Announc.">
        <title>Draft Genome Sequence of the Iron-Oxidizing, Acidophilic, and Halotolerant 'Thiobacillus prosperus' Type Strain DSM 5130.</title>
        <authorList>
            <person name="Ossandon F.J."/>
            <person name="Cardenas J.P."/>
            <person name="Corbett M."/>
            <person name="Quatrini R."/>
            <person name="Holmes D.S."/>
            <person name="Watkin E."/>
        </authorList>
    </citation>
    <scope>NUCLEOTIDE SEQUENCE [LARGE SCALE GENOMIC DNA]</scope>
    <source>
        <strain evidence="1 2">DSM 5130</strain>
    </source>
</reference>